<dbReference type="Proteomes" id="UP000678317">
    <property type="component" value="Unassembled WGS sequence"/>
</dbReference>
<sequence length="264" mass="27729">MTLPRLDPYLLSIGEELEDLSRIGARQPYRPSGPSLPREDLEVLARAATARLRKVTATPTLTEAGLMEGTELTSDGRMVAGLLTQAEARMRVESGRGRAPLTLDVYLGGGLGLAVATASPASIEDTPHGEAILEAAGSVALDLVDSSGIPALVASWVGLAPAWSLATAPETILEETVLTRVDEPETPPPPGADAHLQYVWSQPWFLWTLRSSGSPDGLAVVHAGAAGHFLLMSADEPGHVGFQCIPAAQLWAHLVEQTAVAVRG</sequence>
<protein>
    <recommendedName>
        <fullName evidence="3">EspG family protein</fullName>
    </recommendedName>
</protein>
<name>A0ABS3SHB4_9CELL</name>
<dbReference type="RefSeq" id="WP_208289626.1">
    <property type="nucleotide sequence ID" value="NZ_CP074404.1"/>
</dbReference>
<dbReference type="EMBL" id="JAGFBM010000005">
    <property type="protein sequence ID" value="MBO3085132.1"/>
    <property type="molecule type" value="Genomic_DNA"/>
</dbReference>
<accession>A0ABS3SHB4</accession>
<organism evidence="1 2">
    <name type="scientific">Cellulomonas fengjieae</name>
    <dbReference type="NCBI Taxonomy" id="2819978"/>
    <lineage>
        <taxon>Bacteria</taxon>
        <taxon>Bacillati</taxon>
        <taxon>Actinomycetota</taxon>
        <taxon>Actinomycetes</taxon>
        <taxon>Micrococcales</taxon>
        <taxon>Cellulomonadaceae</taxon>
        <taxon>Cellulomonas</taxon>
    </lineage>
</organism>
<gene>
    <name evidence="1" type="ORF">J4035_10820</name>
</gene>
<evidence type="ECO:0000313" key="2">
    <source>
        <dbReference type="Proteomes" id="UP000678317"/>
    </source>
</evidence>
<reference evidence="1 2" key="1">
    <citation type="submission" date="2021-03" db="EMBL/GenBank/DDBJ databases">
        <title>novel species in genus Cellulomonas.</title>
        <authorList>
            <person name="Zhang G."/>
        </authorList>
    </citation>
    <scope>NUCLEOTIDE SEQUENCE [LARGE SCALE GENOMIC DNA]</scope>
    <source>
        <strain evidence="2">zg-ZUI188</strain>
    </source>
</reference>
<keyword evidence="2" id="KW-1185">Reference proteome</keyword>
<comment type="caution">
    <text evidence="1">The sequence shown here is derived from an EMBL/GenBank/DDBJ whole genome shotgun (WGS) entry which is preliminary data.</text>
</comment>
<evidence type="ECO:0000313" key="1">
    <source>
        <dbReference type="EMBL" id="MBO3085132.1"/>
    </source>
</evidence>
<proteinExistence type="predicted"/>
<evidence type="ECO:0008006" key="3">
    <source>
        <dbReference type="Google" id="ProtNLM"/>
    </source>
</evidence>